<feature type="domain" description="Outer membrane protein beta-barrel" evidence="3">
    <location>
        <begin position="9"/>
        <end position="203"/>
    </location>
</feature>
<comment type="caution">
    <text evidence="4">The sequence shown here is derived from an EMBL/GenBank/DDBJ whole genome shotgun (WGS) entry which is preliminary data.</text>
</comment>
<evidence type="ECO:0000259" key="3">
    <source>
        <dbReference type="Pfam" id="PF13505"/>
    </source>
</evidence>
<keyword evidence="5" id="KW-1185">Reference proteome</keyword>
<dbReference type="Gene3D" id="2.40.160.20">
    <property type="match status" value="1"/>
</dbReference>
<sequence length="203" mass="21448">MIKYAMSLAALAFAGACSSAPAQDRNALFVSAGVGHADYHVDEVAGNYYQDTTGTAAALRLGYLWHGPVDFGVEAGYVDLGELKTSLISGAVLEEAKVNAKGWLLGATGKYHFADAWFVSARGGWLHASSDVDYRVSTPVGSMSGSSSVDGDGWYTGIGAGYDFSSHLSLGLNYDNYHVKASTDDVSADANVGTWMVTAEYRF</sequence>
<dbReference type="EMBL" id="JAGJRS010000010">
    <property type="protein sequence ID" value="MBP1473639.1"/>
    <property type="molecule type" value="Genomic_DNA"/>
</dbReference>
<feature type="signal peptide" evidence="2">
    <location>
        <begin position="1"/>
        <end position="22"/>
    </location>
</feature>
<dbReference type="SUPFAM" id="SSF56925">
    <property type="entry name" value="OMPA-like"/>
    <property type="match status" value="1"/>
</dbReference>
<gene>
    <name evidence="4" type="ORF">J7I44_04965</name>
</gene>
<evidence type="ECO:0000256" key="2">
    <source>
        <dbReference type="SAM" id="SignalP"/>
    </source>
</evidence>
<dbReference type="PROSITE" id="PS51257">
    <property type="entry name" value="PROKAR_LIPOPROTEIN"/>
    <property type="match status" value="1"/>
</dbReference>
<keyword evidence="1 2" id="KW-0732">Signal</keyword>
<dbReference type="InterPro" id="IPR011250">
    <property type="entry name" value="OMP/PagP_B-barrel"/>
</dbReference>
<evidence type="ECO:0000313" key="4">
    <source>
        <dbReference type="EMBL" id="MBP1473639.1"/>
    </source>
</evidence>
<proteinExistence type="predicted"/>
<reference evidence="4 5" key="1">
    <citation type="submission" date="2021-04" db="EMBL/GenBank/DDBJ databases">
        <authorList>
            <person name="Huq M.A."/>
        </authorList>
    </citation>
    <scope>NUCLEOTIDE SEQUENCE [LARGE SCALE GENOMIC DNA]</scope>
    <source>
        <strain evidence="4 5">MAH-13</strain>
    </source>
</reference>
<feature type="chain" id="PRO_5047526621" evidence="2">
    <location>
        <begin position="23"/>
        <end position="203"/>
    </location>
</feature>
<evidence type="ECO:0000313" key="5">
    <source>
        <dbReference type="Proteomes" id="UP000823790"/>
    </source>
</evidence>
<protein>
    <submittedName>
        <fullName evidence="4">Porin family protein</fullName>
    </submittedName>
</protein>
<dbReference type="RefSeq" id="WP_209616739.1">
    <property type="nucleotide sequence ID" value="NZ_JAGJRS010000010.1"/>
</dbReference>
<dbReference type="Proteomes" id="UP000823790">
    <property type="component" value="Unassembled WGS sequence"/>
</dbReference>
<dbReference type="Pfam" id="PF13505">
    <property type="entry name" value="OMP_b-brl"/>
    <property type="match status" value="1"/>
</dbReference>
<name>A0ABS4DKR7_9GAMM</name>
<organism evidence="4 5">
    <name type="scientific">Frateuria flava</name>
    <dbReference type="NCBI Taxonomy" id="2821489"/>
    <lineage>
        <taxon>Bacteria</taxon>
        <taxon>Pseudomonadati</taxon>
        <taxon>Pseudomonadota</taxon>
        <taxon>Gammaproteobacteria</taxon>
        <taxon>Lysobacterales</taxon>
        <taxon>Rhodanobacteraceae</taxon>
        <taxon>Frateuria</taxon>
    </lineage>
</organism>
<dbReference type="InterPro" id="IPR027385">
    <property type="entry name" value="Beta-barrel_OMP"/>
</dbReference>
<evidence type="ECO:0000256" key="1">
    <source>
        <dbReference type="ARBA" id="ARBA00022729"/>
    </source>
</evidence>
<accession>A0ABS4DKR7</accession>